<dbReference type="Gene3D" id="3.30.410.40">
    <property type="match status" value="2"/>
</dbReference>
<proteinExistence type="predicted"/>
<comment type="caution">
    <text evidence="5">The sequence shown here is derived from an EMBL/GenBank/DDBJ whole genome shotgun (WGS) entry which is preliminary data.</text>
</comment>
<feature type="region of interest" description="Disordered" evidence="2">
    <location>
        <begin position="831"/>
        <end position="858"/>
    </location>
</feature>
<dbReference type="InterPro" id="IPR051871">
    <property type="entry name" value="GMC_Oxidoreductase-Related"/>
</dbReference>
<organism evidence="5 6">
    <name type="scientific">Besnoitia besnoiti</name>
    <name type="common">Apicomplexan protozoan</name>
    <dbReference type="NCBI Taxonomy" id="94643"/>
    <lineage>
        <taxon>Eukaryota</taxon>
        <taxon>Sar</taxon>
        <taxon>Alveolata</taxon>
        <taxon>Apicomplexa</taxon>
        <taxon>Conoidasida</taxon>
        <taxon>Coccidia</taxon>
        <taxon>Eucoccidiorida</taxon>
        <taxon>Eimeriorina</taxon>
        <taxon>Sarcocystidae</taxon>
        <taxon>Besnoitia</taxon>
    </lineage>
</organism>
<dbReference type="GO" id="GO:0050660">
    <property type="term" value="F:flavin adenine dinucleotide binding"/>
    <property type="evidence" value="ECO:0007669"/>
    <property type="project" value="InterPro"/>
</dbReference>
<dbReference type="GO" id="GO:0016614">
    <property type="term" value="F:oxidoreductase activity, acting on CH-OH group of donors"/>
    <property type="evidence" value="ECO:0007669"/>
    <property type="project" value="InterPro"/>
</dbReference>
<dbReference type="Pfam" id="PF00732">
    <property type="entry name" value="GMC_oxred_N"/>
    <property type="match status" value="1"/>
</dbReference>
<evidence type="ECO:0000313" key="6">
    <source>
        <dbReference type="Proteomes" id="UP000224006"/>
    </source>
</evidence>
<dbReference type="Proteomes" id="UP000224006">
    <property type="component" value="Chromosome III"/>
</dbReference>
<evidence type="ECO:0000256" key="3">
    <source>
        <dbReference type="SAM" id="SignalP"/>
    </source>
</evidence>
<dbReference type="Pfam" id="PF05199">
    <property type="entry name" value="GMC_oxred_C"/>
    <property type="match status" value="1"/>
</dbReference>
<dbReference type="VEuPathDB" id="ToxoDB:BESB_046960"/>
<accession>A0A2A9MH65</accession>
<dbReference type="PANTHER" id="PTHR45968:SF3">
    <property type="entry name" value="OS04G0573100 PROTEIN"/>
    <property type="match status" value="1"/>
</dbReference>
<feature type="chain" id="PRO_5012653985" evidence="3">
    <location>
        <begin position="37"/>
        <end position="983"/>
    </location>
</feature>
<dbReference type="InterPro" id="IPR000172">
    <property type="entry name" value="GMC_OxRdtase_N"/>
</dbReference>
<dbReference type="AlphaFoldDB" id="A0A2A9MH65"/>
<gene>
    <name evidence="5" type="ORF">BESB_046960</name>
</gene>
<evidence type="ECO:0000259" key="4">
    <source>
        <dbReference type="PROSITE" id="PS00624"/>
    </source>
</evidence>
<dbReference type="GeneID" id="40309626"/>
<evidence type="ECO:0000256" key="1">
    <source>
        <dbReference type="ARBA" id="ARBA00022729"/>
    </source>
</evidence>
<evidence type="ECO:0000313" key="5">
    <source>
        <dbReference type="EMBL" id="PFH36504.1"/>
    </source>
</evidence>
<dbReference type="InterPro" id="IPR036188">
    <property type="entry name" value="FAD/NAD-bd_sf"/>
</dbReference>
<dbReference type="KEGG" id="bbes:BESB_046960"/>
<dbReference type="OrthoDB" id="269227at2759"/>
<dbReference type="EMBL" id="NWUJ01000003">
    <property type="protein sequence ID" value="PFH36504.1"/>
    <property type="molecule type" value="Genomic_DNA"/>
</dbReference>
<keyword evidence="1 3" id="KW-0732">Signal</keyword>
<dbReference type="InterPro" id="IPR007867">
    <property type="entry name" value="GMC_OxRtase_C"/>
</dbReference>
<dbReference type="STRING" id="94643.A0A2A9MH65"/>
<dbReference type="PROSITE" id="PS00624">
    <property type="entry name" value="GMC_OXRED_2"/>
    <property type="match status" value="1"/>
</dbReference>
<keyword evidence="6" id="KW-1185">Reference proteome</keyword>
<dbReference type="Gene3D" id="3.50.50.60">
    <property type="entry name" value="FAD/NAD(P)-binding domain"/>
    <property type="match status" value="3"/>
</dbReference>
<sequence length="983" mass="108422">MADSSNSHRASLLEPFPLSRSVVLFALCLCTAYCHGAALGAESPVIPANEMAQHDDVRAAILPGSSGLDGGFQMEEALLVASVRAARKFLSILNPLNWLLYLVGAEDDRLAPGSFCNPAAHLDHECTTLFDHIVVGCGATGCPLARTLSEGGKRVLLIERGKERSFSRTPNAMTINGAGRAIQDEDISQAIVTTQGIRTNTANIMGGGTSINMAIVIEEEKEFFEYLNQAYGYNWKMDRVAEAYEWLSRQNYFPMPQDARFGTAWTKALLSRGYTPWTPAGRAYTGGPLPTGYRFRMGYIWGGGSFFNHDEGDFRMASDTLLGPDKGKVRNANLTVLTEHAVQRVRFDASGAVPRAVCIDYRKTAFEDQQTLGTMNTISTGFIGWKAQAYYLLKRAKAALMFYSKTDPEESKIIKRACVGKNGEITLSAGAIHTPLLLMRSGIGSREQLKKISVPPVKELPAVGKNLRDRMFIPINLFTVEKNSSPAYHPSRICEATGVAKLGPDCDDFKIGDRSLKCTLAVAEELYGGNITEGVILGTRYIFPPAFRHHPLVDKAFEIMTYCARHRPLVEHMHDYLPICATIEPMVNCFRRGSAPFYFTSEPKSSGYVALDERGEVEVELNYLKDEQEIFDAIRGMQNLLEALKAPVWRGVVEPISLKSCPVQIMSGVLDLVARVGQEAIGEIFHGPGLHEIRQNLELLLPGNRTVVPLDAPQVSDEADDGIEISQENFDRYVKGLAAIQEKQDKVEAMLRQTQPLPTAGRVKTEADTSRVDWKKILSELRKESLARGDVKKKDKDVCDATCDGSEAPPPHGTLESCSFKDPYHFYSGMCGTGSREDSEGSTELPSGAGELSPTEDPEAFGRFWSNRFRPGSNRDQWQASYPPILPRTDHPEEVAEFVFAFMTSLWHLHGTSKMGEVVDQNFNVIGVDGLSIADASALSKVTRMNPTATLEMMGRYIGLGKLDEWRRQMTSSSPSEFLSEVI</sequence>
<dbReference type="RefSeq" id="XP_029220513.1">
    <property type="nucleotide sequence ID" value="XM_029363147.1"/>
</dbReference>
<feature type="domain" description="Glucose-methanol-choline oxidoreductase N-terminal" evidence="4">
    <location>
        <begin position="430"/>
        <end position="444"/>
    </location>
</feature>
<name>A0A2A9MH65_BESBE</name>
<protein>
    <submittedName>
        <fullName evidence="5">GMC oxidoreductase</fullName>
    </submittedName>
</protein>
<evidence type="ECO:0000256" key="2">
    <source>
        <dbReference type="SAM" id="MobiDB-lite"/>
    </source>
</evidence>
<dbReference type="PANTHER" id="PTHR45968">
    <property type="entry name" value="OSJNBA0019K04.7 PROTEIN"/>
    <property type="match status" value="1"/>
</dbReference>
<reference evidence="5 6" key="1">
    <citation type="submission" date="2017-09" db="EMBL/GenBank/DDBJ databases">
        <title>Genome sequencing of Besnoitia besnoiti strain Bb-Ger1.</title>
        <authorList>
            <person name="Schares G."/>
            <person name="Venepally P."/>
            <person name="Lorenzi H.A."/>
        </authorList>
    </citation>
    <scope>NUCLEOTIDE SEQUENCE [LARGE SCALE GENOMIC DNA]</scope>
    <source>
        <strain evidence="5 6">Bb-Ger1</strain>
    </source>
</reference>
<feature type="signal peptide" evidence="3">
    <location>
        <begin position="1"/>
        <end position="36"/>
    </location>
</feature>
<dbReference type="SUPFAM" id="SSF51905">
    <property type="entry name" value="FAD/NAD(P)-binding domain"/>
    <property type="match status" value="1"/>
</dbReference>